<organism evidence="3 4">
    <name type="scientific">Propioniciclava coleopterorum</name>
    <dbReference type="NCBI Taxonomy" id="2714937"/>
    <lineage>
        <taxon>Bacteria</taxon>
        <taxon>Bacillati</taxon>
        <taxon>Actinomycetota</taxon>
        <taxon>Actinomycetes</taxon>
        <taxon>Propionibacteriales</taxon>
        <taxon>Propionibacteriaceae</taxon>
        <taxon>Propioniciclava</taxon>
    </lineage>
</organism>
<dbReference type="Proteomes" id="UP000501058">
    <property type="component" value="Chromosome"/>
</dbReference>
<dbReference type="InterPro" id="IPR039424">
    <property type="entry name" value="SBP_5"/>
</dbReference>
<name>A0A6G7YAF2_9ACTN</name>
<evidence type="ECO:0000313" key="4">
    <source>
        <dbReference type="Proteomes" id="UP000501058"/>
    </source>
</evidence>
<dbReference type="NCBIfam" id="TIGR04028">
    <property type="entry name" value="SBP_KPN_01854"/>
    <property type="match status" value="1"/>
</dbReference>
<dbReference type="Gene3D" id="3.10.105.10">
    <property type="entry name" value="Dipeptide-binding Protein, Domain 3"/>
    <property type="match status" value="1"/>
</dbReference>
<dbReference type="PANTHER" id="PTHR30290">
    <property type="entry name" value="PERIPLASMIC BINDING COMPONENT OF ABC TRANSPORTER"/>
    <property type="match status" value="1"/>
</dbReference>
<dbReference type="InterPro" id="IPR000914">
    <property type="entry name" value="SBP_5_dom"/>
</dbReference>
<dbReference type="RefSeq" id="WP_166234769.1">
    <property type="nucleotide sequence ID" value="NZ_CP049865.1"/>
</dbReference>
<dbReference type="GO" id="GO:0043190">
    <property type="term" value="C:ATP-binding cassette (ABC) transporter complex"/>
    <property type="evidence" value="ECO:0007669"/>
    <property type="project" value="InterPro"/>
</dbReference>
<sequence length="551" mass="58965">MPRFSWKNPLLALTVAGALALTGCGQGAGSAPTASASDPVTGGVLTYLDAQPHTSLFPPSGGFYPNGGLVNQITDRLVYQDPATLEFQPWIATSWEVNADATRYTFTLRDDVTFSDGTKLDAAAVAKNFDLYGRGDAARALPVSEAVNNYDRSEVIDPTTVVFHFKAPAPGFLQATSTINSGLLSPATLDGDFTFYGAGNGTKVIGSGPFVVASEKIGAEVVLKARPDYHWAPKASANQGRAYLDEIRYVVTPEAGVRVGALTSGQADIARQIAAPDEAVVTASGAHLVAAQTRGVNNAFSLRFRNATLSDIRVRQALTLGTDRQEIVDTLFTDNYPLATGVLGKTALGYEDLSAKLTHDPARARALLDEAGWTPGPDGIRVKDGQPLKLVVNEAAPQPRSFDVTTLVSQQWKRDLGVDLQILRADAGTYTKAVNDADQVQVNHTMVGRADLDVIKSNYAAKNRNTLLNRNLTDNTIGDQKLEDLLAAVAGTPDPAARIQASQAVQEYLIDQSYVIPLFEEPQVFATTDAVHGFGTEPIGRPSFYNTWVQR</sequence>
<accession>A0A6G7YAF2</accession>
<proteinExistence type="predicted"/>
<dbReference type="GO" id="GO:0015833">
    <property type="term" value="P:peptide transport"/>
    <property type="evidence" value="ECO:0007669"/>
    <property type="project" value="TreeGrafter"/>
</dbReference>
<protein>
    <submittedName>
        <fullName evidence="3">TIGR04028 family ABC transporter substrate-binding protein</fullName>
    </submittedName>
</protein>
<feature type="signal peptide" evidence="1">
    <location>
        <begin position="1"/>
        <end position="20"/>
    </location>
</feature>
<dbReference type="EMBL" id="CP049865">
    <property type="protein sequence ID" value="QIK73699.1"/>
    <property type="molecule type" value="Genomic_DNA"/>
</dbReference>
<dbReference type="InterPro" id="IPR023920">
    <property type="entry name" value="ABC_transptr_sub-bd_KPN01854"/>
</dbReference>
<dbReference type="GO" id="GO:0042597">
    <property type="term" value="C:periplasmic space"/>
    <property type="evidence" value="ECO:0007669"/>
    <property type="project" value="UniProtKB-ARBA"/>
</dbReference>
<dbReference type="AlphaFoldDB" id="A0A6G7YAF2"/>
<dbReference type="Pfam" id="PF00496">
    <property type="entry name" value="SBP_bac_5"/>
    <property type="match status" value="1"/>
</dbReference>
<keyword evidence="1" id="KW-0732">Signal</keyword>
<gene>
    <name evidence="3" type="ORF">G7070_17300</name>
</gene>
<dbReference type="SUPFAM" id="SSF53850">
    <property type="entry name" value="Periplasmic binding protein-like II"/>
    <property type="match status" value="1"/>
</dbReference>
<evidence type="ECO:0000259" key="2">
    <source>
        <dbReference type="Pfam" id="PF00496"/>
    </source>
</evidence>
<dbReference type="PROSITE" id="PS51257">
    <property type="entry name" value="PROKAR_LIPOPROTEIN"/>
    <property type="match status" value="1"/>
</dbReference>
<keyword evidence="4" id="KW-1185">Reference proteome</keyword>
<dbReference type="GO" id="GO:1904680">
    <property type="term" value="F:peptide transmembrane transporter activity"/>
    <property type="evidence" value="ECO:0007669"/>
    <property type="project" value="TreeGrafter"/>
</dbReference>
<dbReference type="InterPro" id="IPR030678">
    <property type="entry name" value="Peptide/Ni-bd"/>
</dbReference>
<evidence type="ECO:0000256" key="1">
    <source>
        <dbReference type="SAM" id="SignalP"/>
    </source>
</evidence>
<evidence type="ECO:0000313" key="3">
    <source>
        <dbReference type="EMBL" id="QIK73699.1"/>
    </source>
</evidence>
<dbReference type="KEGG" id="prv:G7070_17300"/>
<dbReference type="PIRSF" id="PIRSF002741">
    <property type="entry name" value="MppA"/>
    <property type="match status" value="1"/>
</dbReference>
<feature type="chain" id="PRO_5039275818" evidence="1">
    <location>
        <begin position="21"/>
        <end position="551"/>
    </location>
</feature>
<dbReference type="Gene3D" id="3.40.190.10">
    <property type="entry name" value="Periplasmic binding protein-like II"/>
    <property type="match status" value="1"/>
</dbReference>
<feature type="domain" description="Solute-binding protein family 5" evidence="2">
    <location>
        <begin position="86"/>
        <end position="438"/>
    </location>
</feature>
<dbReference type="CDD" id="cd08492">
    <property type="entry name" value="PBP2_NikA_DppA_OppA_like_15"/>
    <property type="match status" value="1"/>
</dbReference>
<reference evidence="3 4" key="1">
    <citation type="submission" date="2020-03" db="EMBL/GenBank/DDBJ databases">
        <title>Propioniciclava sp. nov., isolated from Hydrophilus acuminatus.</title>
        <authorList>
            <person name="Hyun D.-W."/>
            <person name="Bae J.-W."/>
        </authorList>
    </citation>
    <scope>NUCLEOTIDE SEQUENCE [LARGE SCALE GENOMIC DNA]</scope>
    <source>
        <strain evidence="3 4">HDW11</strain>
    </source>
</reference>